<feature type="region of interest" description="Disordered" evidence="1">
    <location>
        <begin position="90"/>
        <end position="116"/>
    </location>
</feature>
<dbReference type="AlphaFoldDB" id="A0A0K9PG13"/>
<feature type="chain" id="PRO_5005527892" description="Membrane-associated kinase regulator 1" evidence="2">
    <location>
        <begin position="18"/>
        <end position="376"/>
    </location>
</feature>
<proteinExistence type="predicted"/>
<name>A0A0K9PG13_ZOSMR</name>
<gene>
    <name evidence="3" type="ORF">ZOSMA_252G00200</name>
</gene>
<feature type="region of interest" description="Disordered" evidence="1">
    <location>
        <begin position="128"/>
        <end position="151"/>
    </location>
</feature>
<evidence type="ECO:0000256" key="2">
    <source>
        <dbReference type="SAM" id="SignalP"/>
    </source>
</evidence>
<dbReference type="PANTHER" id="PTHR33312">
    <property type="entry name" value="MEMBRANE-ASSOCIATED KINASE REGULATOR 4-RELATED"/>
    <property type="match status" value="1"/>
</dbReference>
<evidence type="ECO:0000313" key="4">
    <source>
        <dbReference type="Proteomes" id="UP000036987"/>
    </source>
</evidence>
<feature type="region of interest" description="Disordered" evidence="1">
    <location>
        <begin position="253"/>
        <end position="339"/>
    </location>
</feature>
<dbReference type="PANTHER" id="PTHR33312:SF8">
    <property type="entry name" value="MEMBRANE-ASSOCIATED KINASE REGULATOR 1-RELATED"/>
    <property type="match status" value="1"/>
</dbReference>
<dbReference type="InterPro" id="IPR039620">
    <property type="entry name" value="BKI1/MAKR1/3/4"/>
</dbReference>
<feature type="signal peptide" evidence="2">
    <location>
        <begin position="1"/>
        <end position="17"/>
    </location>
</feature>
<keyword evidence="2" id="KW-0732">Signal</keyword>
<sequence length="376" mass="40812">MMSIFILIYLTLNSVMGKKHHRRGSGGSTVSSSPSSSSDFEFAISNSPATKTKLSSQLIPADELFYKGQLLPLHLSPRISMVRTLLLASSSGSSSSDTTATGSRDSNGSSNDSTSSFSGDLLHIAASASECESPSRSSSVAEDDTRKVQRNHHHLLHSKYLSSLATKFSSVFYRNRSNKSETKISDSGGVASASCYFAPQRRRTTSGSGGVTESIKKYVNKVKPFYDRFSSRHNNGEVYEAHQKKTFSFSIGRGRVRSHSPSPSSAPLLQASPKDQNIRHSHSFSGNLKYPRRKKKSTVLTAAVSCPSSMRSSPTHSGLLTHTTTATPPPLPRPRAPDVPKLKQPTHYRHHSMEDLHSAIQGAIAHCKSSMAKTTN</sequence>
<feature type="compositionally biased region" description="Low complexity" evidence="1">
    <location>
        <begin position="259"/>
        <end position="273"/>
    </location>
</feature>
<reference evidence="4" key="1">
    <citation type="journal article" date="2016" name="Nature">
        <title>The genome of the seagrass Zostera marina reveals angiosperm adaptation to the sea.</title>
        <authorList>
            <person name="Olsen J.L."/>
            <person name="Rouze P."/>
            <person name="Verhelst B."/>
            <person name="Lin Y.-C."/>
            <person name="Bayer T."/>
            <person name="Collen J."/>
            <person name="Dattolo E."/>
            <person name="De Paoli E."/>
            <person name="Dittami S."/>
            <person name="Maumus F."/>
            <person name="Michel G."/>
            <person name="Kersting A."/>
            <person name="Lauritano C."/>
            <person name="Lohaus R."/>
            <person name="Toepel M."/>
            <person name="Tonon T."/>
            <person name="Vanneste K."/>
            <person name="Amirebrahimi M."/>
            <person name="Brakel J."/>
            <person name="Bostroem C."/>
            <person name="Chovatia M."/>
            <person name="Grimwood J."/>
            <person name="Jenkins J.W."/>
            <person name="Jueterbock A."/>
            <person name="Mraz A."/>
            <person name="Stam W.T."/>
            <person name="Tice H."/>
            <person name="Bornberg-Bauer E."/>
            <person name="Green P.J."/>
            <person name="Pearson G.A."/>
            <person name="Procaccini G."/>
            <person name="Duarte C.M."/>
            <person name="Schmutz J."/>
            <person name="Reusch T.B.H."/>
            <person name="Van de Peer Y."/>
        </authorList>
    </citation>
    <scope>NUCLEOTIDE SEQUENCE [LARGE SCALE GENOMIC DNA]</scope>
    <source>
        <strain evidence="4">cv. Finnish</strain>
    </source>
</reference>
<dbReference type="GO" id="GO:0005886">
    <property type="term" value="C:plasma membrane"/>
    <property type="evidence" value="ECO:0007669"/>
    <property type="project" value="InterPro"/>
</dbReference>
<comment type="caution">
    <text evidence="3">The sequence shown here is derived from an EMBL/GenBank/DDBJ whole genome shotgun (WGS) entry which is preliminary data.</text>
</comment>
<dbReference type="GO" id="GO:0019210">
    <property type="term" value="F:kinase inhibitor activity"/>
    <property type="evidence" value="ECO:0007669"/>
    <property type="project" value="InterPro"/>
</dbReference>
<accession>A0A0K9PG13</accession>
<keyword evidence="4" id="KW-1185">Reference proteome</keyword>
<feature type="compositionally biased region" description="Low complexity" evidence="1">
    <location>
        <begin position="128"/>
        <end position="140"/>
    </location>
</feature>
<evidence type="ECO:0000313" key="3">
    <source>
        <dbReference type="EMBL" id="KMZ67919.1"/>
    </source>
</evidence>
<dbReference type="EMBL" id="LFYR01000874">
    <property type="protein sequence ID" value="KMZ67919.1"/>
    <property type="molecule type" value="Genomic_DNA"/>
</dbReference>
<evidence type="ECO:0008006" key="5">
    <source>
        <dbReference type="Google" id="ProtNLM"/>
    </source>
</evidence>
<dbReference type="OMA" id="ADEICTF"/>
<evidence type="ECO:0000256" key="1">
    <source>
        <dbReference type="SAM" id="MobiDB-lite"/>
    </source>
</evidence>
<dbReference type="OrthoDB" id="1927169at2759"/>
<dbReference type="Proteomes" id="UP000036987">
    <property type="component" value="Unassembled WGS sequence"/>
</dbReference>
<protein>
    <recommendedName>
        <fullName evidence="5">Membrane-associated kinase regulator 1</fullName>
    </recommendedName>
</protein>
<feature type="compositionally biased region" description="Low complexity" evidence="1">
    <location>
        <begin position="312"/>
        <end position="326"/>
    </location>
</feature>
<organism evidence="3 4">
    <name type="scientific">Zostera marina</name>
    <name type="common">Eelgrass</name>
    <dbReference type="NCBI Taxonomy" id="29655"/>
    <lineage>
        <taxon>Eukaryota</taxon>
        <taxon>Viridiplantae</taxon>
        <taxon>Streptophyta</taxon>
        <taxon>Embryophyta</taxon>
        <taxon>Tracheophyta</taxon>
        <taxon>Spermatophyta</taxon>
        <taxon>Magnoliopsida</taxon>
        <taxon>Liliopsida</taxon>
        <taxon>Zosteraceae</taxon>
        <taxon>Zostera</taxon>
    </lineage>
</organism>